<comment type="caution">
    <text evidence="1">The sequence shown here is derived from an EMBL/GenBank/DDBJ whole genome shotgun (WGS) entry which is preliminary data.</text>
</comment>
<dbReference type="Proteomes" id="UP000553888">
    <property type="component" value="Unassembled WGS sequence"/>
</dbReference>
<gene>
    <name evidence="1" type="ORF">BJ979_002163</name>
</gene>
<evidence type="ECO:0000313" key="2">
    <source>
        <dbReference type="Proteomes" id="UP000553888"/>
    </source>
</evidence>
<dbReference type="EMBL" id="JACBZY010000001">
    <property type="protein sequence ID" value="NYG99537.1"/>
    <property type="molecule type" value="Genomic_DNA"/>
</dbReference>
<organism evidence="1 2">
    <name type="scientific">Schumannella luteola</name>
    <dbReference type="NCBI Taxonomy" id="472059"/>
    <lineage>
        <taxon>Bacteria</taxon>
        <taxon>Bacillati</taxon>
        <taxon>Actinomycetota</taxon>
        <taxon>Actinomycetes</taxon>
        <taxon>Micrococcales</taxon>
        <taxon>Microbacteriaceae</taxon>
        <taxon>Schumannella</taxon>
    </lineage>
</organism>
<dbReference type="RefSeq" id="WP_179567777.1">
    <property type="nucleotide sequence ID" value="NZ_JACBZY010000001.1"/>
</dbReference>
<dbReference type="AlphaFoldDB" id="A0A852YI10"/>
<evidence type="ECO:0000313" key="1">
    <source>
        <dbReference type="EMBL" id="NYG99537.1"/>
    </source>
</evidence>
<proteinExistence type="predicted"/>
<name>A0A852YI10_9MICO</name>
<protein>
    <submittedName>
        <fullName evidence="1">Uncharacterized protein</fullName>
    </submittedName>
</protein>
<keyword evidence="2" id="KW-1185">Reference proteome</keyword>
<sequence length="70" mass="7664">MTDAPITAILDAIELRFGINSWWLACPCGWSSTKRAYVGGDIPRLLVAQYAEAHAEEAHLHPINGEEQSA</sequence>
<accession>A0A852YI10</accession>
<reference evidence="1 2" key="1">
    <citation type="submission" date="2020-07" db="EMBL/GenBank/DDBJ databases">
        <title>Sequencing the genomes of 1000 actinobacteria strains.</title>
        <authorList>
            <person name="Klenk H.-P."/>
        </authorList>
    </citation>
    <scope>NUCLEOTIDE SEQUENCE [LARGE SCALE GENOMIC DNA]</scope>
    <source>
        <strain evidence="1 2">DSM 23141</strain>
    </source>
</reference>